<organism evidence="1 2">
    <name type="scientific">Trifolium medium</name>
    <dbReference type="NCBI Taxonomy" id="97028"/>
    <lineage>
        <taxon>Eukaryota</taxon>
        <taxon>Viridiplantae</taxon>
        <taxon>Streptophyta</taxon>
        <taxon>Embryophyta</taxon>
        <taxon>Tracheophyta</taxon>
        <taxon>Spermatophyta</taxon>
        <taxon>Magnoliopsida</taxon>
        <taxon>eudicotyledons</taxon>
        <taxon>Gunneridae</taxon>
        <taxon>Pentapetalae</taxon>
        <taxon>rosids</taxon>
        <taxon>fabids</taxon>
        <taxon>Fabales</taxon>
        <taxon>Fabaceae</taxon>
        <taxon>Papilionoideae</taxon>
        <taxon>50 kb inversion clade</taxon>
        <taxon>NPAAA clade</taxon>
        <taxon>Hologalegina</taxon>
        <taxon>IRL clade</taxon>
        <taxon>Trifolieae</taxon>
        <taxon>Trifolium</taxon>
    </lineage>
</organism>
<reference evidence="1 2" key="1">
    <citation type="journal article" date="2018" name="Front. Plant Sci.">
        <title>Red Clover (Trifolium pratense) and Zigzag Clover (T. medium) - A Picture of Genomic Similarities and Differences.</title>
        <authorList>
            <person name="Dluhosova J."/>
            <person name="Istvanek J."/>
            <person name="Nedelnik J."/>
            <person name="Repkova J."/>
        </authorList>
    </citation>
    <scope>NUCLEOTIDE SEQUENCE [LARGE SCALE GENOMIC DNA]</scope>
    <source>
        <strain evidence="2">cv. 10/8</strain>
        <tissue evidence="1">Leaf</tissue>
    </source>
</reference>
<comment type="caution">
    <text evidence="1">The sequence shown here is derived from an EMBL/GenBank/DDBJ whole genome shotgun (WGS) entry which is preliminary data.</text>
</comment>
<dbReference type="EMBL" id="LXQA010024693">
    <property type="protein sequence ID" value="MCH93332.1"/>
    <property type="molecule type" value="Genomic_DNA"/>
</dbReference>
<keyword evidence="2" id="KW-1185">Reference proteome</keyword>
<protein>
    <submittedName>
        <fullName evidence="1">Uncharacterized protein</fullName>
    </submittedName>
</protein>
<sequence length="85" mass="10274">MPQNNDLLSWIWSQLRNNVHQLMKHYYEVNETDDSHTVCLYLEMSIIFVNGDFCWDCPVWESEDGKFFPLGTWMKEKFPLREIRG</sequence>
<accession>A0A392N170</accession>
<name>A0A392N170_9FABA</name>
<evidence type="ECO:0000313" key="2">
    <source>
        <dbReference type="Proteomes" id="UP000265520"/>
    </source>
</evidence>
<evidence type="ECO:0000313" key="1">
    <source>
        <dbReference type="EMBL" id="MCH93332.1"/>
    </source>
</evidence>
<proteinExistence type="predicted"/>
<dbReference type="AlphaFoldDB" id="A0A392N170"/>
<dbReference type="Proteomes" id="UP000265520">
    <property type="component" value="Unassembled WGS sequence"/>
</dbReference>